<accession>A0A1H3VGB8</accession>
<gene>
    <name evidence="3" type="ORF">SAMN04487990_101130</name>
</gene>
<dbReference type="RefSeq" id="WP_092131121.1">
    <property type="nucleotide sequence ID" value="NZ_FNQK01000001.1"/>
</dbReference>
<dbReference type="GO" id="GO:0009244">
    <property type="term" value="P:lipopolysaccharide core region biosynthetic process"/>
    <property type="evidence" value="ECO:0007669"/>
    <property type="project" value="TreeGrafter"/>
</dbReference>
<reference evidence="3 4" key="1">
    <citation type="submission" date="2016-10" db="EMBL/GenBank/DDBJ databases">
        <authorList>
            <person name="de Groot N.N."/>
        </authorList>
    </citation>
    <scope>NUCLEOTIDE SEQUENCE [LARGE SCALE GENOMIC DNA]</scope>
    <source>
        <strain evidence="3 4">DSM 23842</strain>
    </source>
</reference>
<dbReference type="GO" id="GO:0005829">
    <property type="term" value="C:cytosol"/>
    <property type="evidence" value="ECO:0007669"/>
    <property type="project" value="TreeGrafter"/>
</dbReference>
<dbReference type="AlphaFoldDB" id="A0A1H3VGB8"/>
<dbReference type="InterPro" id="IPR002201">
    <property type="entry name" value="Glyco_trans_9"/>
</dbReference>
<dbReference type="Pfam" id="PF01075">
    <property type="entry name" value="Glyco_transf_9"/>
    <property type="match status" value="1"/>
</dbReference>
<dbReference type="STRING" id="283786.SAMN04487990_101130"/>
<dbReference type="Gene3D" id="3.40.50.2000">
    <property type="entry name" value="Glycogen Phosphorylase B"/>
    <property type="match status" value="2"/>
</dbReference>
<evidence type="ECO:0000256" key="2">
    <source>
        <dbReference type="ARBA" id="ARBA00022679"/>
    </source>
</evidence>
<dbReference type="GO" id="GO:0008713">
    <property type="term" value="F:ADP-heptose-lipopolysaccharide heptosyltransferase activity"/>
    <property type="evidence" value="ECO:0007669"/>
    <property type="project" value="TreeGrafter"/>
</dbReference>
<sequence length="350" mass="39981">MKVLVIQQKMIGDVLTTSLLFEALHERYPEAELHYLVNSHTLPVVHNNPFISKFILFTPEIEESKLALYNLLREIKAEKYDITIDVYGKLSSTLISYFSKAKTRIAYYKKYTACLFTHPIKRIESAQHNKSLAIENRFKLLEPLGITFKDISPKIYLTTEEIRAAKSLLTASKIDLNNPIFMISVLGSSTVKTYPFEYMADLLNSIVSTEKNAQLLFNYIPNQKSQAQAIYDFCLPETKEHILLDVYGKSLREFLAITSQCTALIGNEGGAINMAKALNIPTFTIFSPYLNKQNWFGGDETNHVAVHLSDYLAYDNSDAKKHPKEYYLKFKPNFISEQLITFLKTKTNAV</sequence>
<dbReference type="OrthoDB" id="9772349at2"/>
<evidence type="ECO:0000313" key="3">
    <source>
        <dbReference type="EMBL" id="SDZ73711.1"/>
    </source>
</evidence>
<dbReference type="InterPro" id="IPR051199">
    <property type="entry name" value="LPS_LOS_Heptosyltrfase"/>
</dbReference>
<keyword evidence="1" id="KW-0328">Glycosyltransferase</keyword>
<dbReference type="CDD" id="cd03789">
    <property type="entry name" value="GT9_LPS_heptosyltransferase"/>
    <property type="match status" value="1"/>
</dbReference>
<dbReference type="PANTHER" id="PTHR30160">
    <property type="entry name" value="TETRAACYLDISACCHARIDE 4'-KINASE-RELATED"/>
    <property type="match status" value="1"/>
</dbReference>
<keyword evidence="2 3" id="KW-0808">Transferase</keyword>
<evidence type="ECO:0000256" key="1">
    <source>
        <dbReference type="ARBA" id="ARBA00022676"/>
    </source>
</evidence>
<protein>
    <submittedName>
        <fullName evidence="3">Heptosyltransferase-2</fullName>
    </submittedName>
</protein>
<dbReference type="EMBL" id="FNQK01000001">
    <property type="protein sequence ID" value="SDZ73711.1"/>
    <property type="molecule type" value="Genomic_DNA"/>
</dbReference>
<name>A0A1H3VGB8_BIZPA</name>
<evidence type="ECO:0000313" key="4">
    <source>
        <dbReference type="Proteomes" id="UP000198846"/>
    </source>
</evidence>
<proteinExistence type="predicted"/>
<organism evidence="3 4">
    <name type="scientific">Bizionia paragorgiae</name>
    <dbReference type="NCBI Taxonomy" id="283786"/>
    <lineage>
        <taxon>Bacteria</taxon>
        <taxon>Pseudomonadati</taxon>
        <taxon>Bacteroidota</taxon>
        <taxon>Flavobacteriia</taxon>
        <taxon>Flavobacteriales</taxon>
        <taxon>Flavobacteriaceae</taxon>
        <taxon>Bizionia</taxon>
    </lineage>
</organism>
<dbReference type="Proteomes" id="UP000198846">
    <property type="component" value="Unassembled WGS sequence"/>
</dbReference>
<dbReference type="PANTHER" id="PTHR30160:SF7">
    <property type="entry name" value="ADP-HEPTOSE--LPS HEPTOSYLTRANSFERASE 2"/>
    <property type="match status" value="1"/>
</dbReference>
<keyword evidence="4" id="KW-1185">Reference proteome</keyword>
<dbReference type="SUPFAM" id="SSF53756">
    <property type="entry name" value="UDP-Glycosyltransferase/glycogen phosphorylase"/>
    <property type="match status" value="1"/>
</dbReference>